<feature type="compositionally biased region" description="Low complexity" evidence="1">
    <location>
        <begin position="194"/>
        <end position="225"/>
    </location>
</feature>
<name>A0A7S1V9M6_9EUKA</name>
<feature type="compositionally biased region" description="Polar residues" evidence="1">
    <location>
        <begin position="123"/>
        <end position="133"/>
    </location>
</feature>
<feature type="region of interest" description="Disordered" evidence="1">
    <location>
        <begin position="110"/>
        <end position="138"/>
    </location>
</feature>
<organism evidence="2">
    <name type="scientific">Sexangularia sp. CB-2014</name>
    <dbReference type="NCBI Taxonomy" id="1486929"/>
    <lineage>
        <taxon>Eukaryota</taxon>
        <taxon>Amoebozoa</taxon>
        <taxon>Tubulinea</taxon>
        <taxon>Elardia</taxon>
        <taxon>Arcellinida</taxon>
        <taxon>Arcellinida incertae sedis</taxon>
        <taxon>Sexangularia</taxon>
    </lineage>
</organism>
<feature type="region of interest" description="Disordered" evidence="1">
    <location>
        <begin position="1"/>
        <end position="33"/>
    </location>
</feature>
<evidence type="ECO:0000256" key="1">
    <source>
        <dbReference type="SAM" id="MobiDB-lite"/>
    </source>
</evidence>
<reference evidence="2" key="1">
    <citation type="submission" date="2021-01" db="EMBL/GenBank/DDBJ databases">
        <authorList>
            <person name="Corre E."/>
            <person name="Pelletier E."/>
            <person name="Niang G."/>
            <person name="Scheremetjew M."/>
            <person name="Finn R."/>
            <person name="Kale V."/>
            <person name="Holt S."/>
            <person name="Cochrane G."/>
            <person name="Meng A."/>
            <person name="Brown T."/>
            <person name="Cohen L."/>
        </authorList>
    </citation>
    <scope>NUCLEOTIDE SEQUENCE</scope>
    <source>
        <strain evidence="2">ATCC 50979</strain>
    </source>
</reference>
<gene>
    <name evidence="2" type="ORF">SSP0437_LOCUS3871</name>
</gene>
<dbReference type="EMBL" id="HBGL01004999">
    <property type="protein sequence ID" value="CAD9292534.1"/>
    <property type="molecule type" value="Transcribed_RNA"/>
</dbReference>
<accession>A0A7S1V9M6</accession>
<sequence length="317" mass="32786">MPASLSPSAASGRVGSDITPVREPIVDRPSAPAPRLLAAVHPLRASLRATNRRPPSLKLPLSASLAIGSSSLSPAVTPRLPAPTDLLNPSSTLARASVLLFRDLPVFDDSDEESDGDAGYSTGDGQATLSPVSDPSPVLDTTVEAVLAELNLDSGSTSPSTRVSAAMVQATESSGSPRRVRLSGREVAGGGGRRSTTSSRSSSSVATPTTPAPSLALSASPAVVAKATVIRRKTAKRRGTAGDPADFAGRPVRRAPRLPDKDKDAASESGSGRRDSGRRERESSSGRRALELGETSSGRRAKERTGTMHSSFRPVQQ</sequence>
<feature type="compositionally biased region" description="Basic and acidic residues" evidence="1">
    <location>
        <begin position="257"/>
        <end position="291"/>
    </location>
</feature>
<protein>
    <submittedName>
        <fullName evidence="2">Uncharacterized protein</fullName>
    </submittedName>
</protein>
<feature type="region of interest" description="Disordered" evidence="1">
    <location>
        <begin position="152"/>
        <end position="317"/>
    </location>
</feature>
<proteinExistence type="predicted"/>
<feature type="compositionally biased region" description="Basic residues" evidence="1">
    <location>
        <begin position="229"/>
        <end position="239"/>
    </location>
</feature>
<dbReference type="AlphaFoldDB" id="A0A7S1V9M6"/>
<feature type="compositionally biased region" description="Polar residues" evidence="1">
    <location>
        <begin position="307"/>
        <end position="317"/>
    </location>
</feature>
<feature type="compositionally biased region" description="Polar residues" evidence="1">
    <location>
        <begin position="153"/>
        <end position="163"/>
    </location>
</feature>
<evidence type="ECO:0000313" key="2">
    <source>
        <dbReference type="EMBL" id="CAD9292534.1"/>
    </source>
</evidence>